<evidence type="ECO:0000256" key="2">
    <source>
        <dbReference type="SAM" id="SignalP"/>
    </source>
</evidence>
<dbReference type="Proteomes" id="UP000558488">
    <property type="component" value="Unassembled WGS sequence"/>
</dbReference>
<evidence type="ECO:0000313" key="3">
    <source>
        <dbReference type="EMBL" id="KAF6266874.1"/>
    </source>
</evidence>
<evidence type="ECO:0000256" key="1">
    <source>
        <dbReference type="SAM" id="MobiDB-lite"/>
    </source>
</evidence>
<keyword evidence="4" id="KW-1185">Reference proteome</keyword>
<reference evidence="3 4" key="1">
    <citation type="journal article" date="2020" name="Nature">
        <title>Six reference-quality genomes reveal evolution of bat adaptations.</title>
        <authorList>
            <person name="Jebb D."/>
            <person name="Huang Z."/>
            <person name="Pippel M."/>
            <person name="Hughes G.M."/>
            <person name="Lavrichenko K."/>
            <person name="Devanna P."/>
            <person name="Winkler S."/>
            <person name="Jermiin L.S."/>
            <person name="Skirmuntt E.C."/>
            <person name="Katzourakis A."/>
            <person name="Burkitt-Gray L."/>
            <person name="Ray D.A."/>
            <person name="Sullivan K.A.M."/>
            <person name="Roscito J.G."/>
            <person name="Kirilenko B.M."/>
            <person name="Davalos L.M."/>
            <person name="Corthals A.P."/>
            <person name="Power M.L."/>
            <person name="Jones G."/>
            <person name="Ransome R.D."/>
            <person name="Dechmann D.K.N."/>
            <person name="Locatelli A.G."/>
            <person name="Puechmaille S.J."/>
            <person name="Fedrigo O."/>
            <person name="Jarvis E.D."/>
            <person name="Hiller M."/>
            <person name="Vernes S.C."/>
            <person name="Myers E.W."/>
            <person name="Teeling E.C."/>
        </authorList>
    </citation>
    <scope>NUCLEOTIDE SEQUENCE [LARGE SCALE GENOMIC DNA]</scope>
    <source>
        <strain evidence="3">MPipKuh1</strain>
        <tissue evidence="3">Flight muscle</tissue>
    </source>
</reference>
<feature type="compositionally biased region" description="Low complexity" evidence="1">
    <location>
        <begin position="65"/>
        <end position="81"/>
    </location>
</feature>
<dbReference type="AlphaFoldDB" id="A0A7J7QS40"/>
<comment type="caution">
    <text evidence="3">The sequence shown here is derived from an EMBL/GenBank/DDBJ whole genome shotgun (WGS) entry which is preliminary data.</text>
</comment>
<sequence length="152" mass="15489">MVLVLTLQLLALSWPLCHTGVTSDGNGPVPPGGGDHGAGRQLPLRVPQPGLVPAQRRPGVDGDRAPAAPVAGGAARGPAEPALHRPRRQHELRAVPRGRGAAAAGAPVRAALGRLPAAPRPGARHLHLLLPHARRALRAVPAQRAAGHQPGG</sequence>
<gene>
    <name evidence="3" type="ORF">mPipKuh1_012957</name>
</gene>
<feature type="chain" id="PRO_5029699392" evidence="2">
    <location>
        <begin position="20"/>
        <end position="152"/>
    </location>
</feature>
<keyword evidence="3" id="KW-0675">Receptor</keyword>
<dbReference type="EMBL" id="JACAGB010000184">
    <property type="protein sequence ID" value="KAF6266874.1"/>
    <property type="molecule type" value="Genomic_DNA"/>
</dbReference>
<feature type="region of interest" description="Disordered" evidence="1">
    <location>
        <begin position="23"/>
        <end position="88"/>
    </location>
</feature>
<name>A0A7J7QS40_PIPKU</name>
<protein>
    <submittedName>
        <fullName evidence="3">Osteoclast associated Ig-like receptor</fullName>
    </submittedName>
</protein>
<proteinExistence type="predicted"/>
<evidence type="ECO:0000313" key="4">
    <source>
        <dbReference type="Proteomes" id="UP000558488"/>
    </source>
</evidence>
<feature type="signal peptide" evidence="2">
    <location>
        <begin position="1"/>
        <end position="19"/>
    </location>
</feature>
<accession>A0A7J7QS40</accession>
<organism evidence="3 4">
    <name type="scientific">Pipistrellus kuhlii</name>
    <name type="common">Kuhl's pipistrelle</name>
    <dbReference type="NCBI Taxonomy" id="59472"/>
    <lineage>
        <taxon>Eukaryota</taxon>
        <taxon>Metazoa</taxon>
        <taxon>Chordata</taxon>
        <taxon>Craniata</taxon>
        <taxon>Vertebrata</taxon>
        <taxon>Euteleostomi</taxon>
        <taxon>Mammalia</taxon>
        <taxon>Eutheria</taxon>
        <taxon>Laurasiatheria</taxon>
        <taxon>Chiroptera</taxon>
        <taxon>Yangochiroptera</taxon>
        <taxon>Vespertilionidae</taxon>
        <taxon>Pipistrellus</taxon>
    </lineage>
</organism>
<keyword evidence="2" id="KW-0732">Signal</keyword>